<name>A0A453M517_AEGTS</name>
<sequence length="1948" mass="217178">MLPHLLLQNQAALAAAFHHQQQFQQHQHQQQQYQQPPLPSPGYAQSPTTPNVQHRPPNPSPASAPPQQQQQQPLPPPRNPAALERAQAAATKARDELTHAGQGVTGWKVAQAALVALKADSWGSLGVQLHDVPVLRELFSIEGKVNTFIHCYVAARKIVSIHDLEVEICKNEGIGQFEELGLGPFLQHPLVAHYFFVPADLSKVPKLSSEEIISCLQKFIDNSKEKVTAESFLDHLAEQKSVSGKEKLGVRVQSLGLHISFLRQARRNEVAAIKHLGKTSGSRDSTCEKDLPKQTDFHSGKQELDKRFDDITSRIKQLPGINKHIRFDSAGDEVDDGSSSKDAVEESESEDSCYIVDRKDVDKSVSGCPYPSTAEEIKRLGLKSEQSKKPAIVSSKVKANEVNVDSRNKRKYEENGTPSSLCKQPNKRQKMQIKKKEVSPNCFLSTGKLEKFITTWKEACREHSVQQVLELIANYYTETPEEKRKMINFFSQYPGIGFLNVAVRSMACGLLDSIYDAIHVFSENKLSSSPIPNTTTEVMEIEPLNVTADDVIRRITEYFESNSGVSRAGALKVENFMFLKTLHDCEIWVATQFSAKQFTSLGHGTFLEFLGKHGDHFPPKLSSLLKRGNSNSSSLEVSVLRQQIEVLLCQAEGNWLEDGDFSGDSFLMLLKRQFPTISFDIAQFKSGEELKGSIERQRRSTHTNNITFSVSLLEKRWSGMSPGPVQQLACIVTTDGRFIRVDPSATVDQFLEAIIQCSPFQVAVKLLSLLHIYNGSVNTPFSLLKCYAQRAIGIIMNNNKDPMNTSSDGKPFSARNVMSDVLTNIDSTIHFVAKFFLDCLGHLPSEFRSLAADILLSGLRTVTKNCYSVILHEATETWQLCMLHDVGLSLGITEWVEDYREFCLAEGRAKTETHSSSGHTSAVSEGPTLENSNMLIPHDADMVNDSTKSFPGGKDQVLSMNNKENQNMLNPVGVKAETAFHTNQSPVRGEINLEEAALVIETIRRDEFGLDQALSCTENSLLTKQHARLGRALHCLSQELYSQDSHLLLELVQNADDNTYLEDVEPTLAFVLQDNGIVVLNNERGFSAENIRALCDIGNSTKKGANRGYIGNKGIGFKSVFRVTDAPEIHSNGFHVKFDITDGQIGFVLPTAVPPYSTSSLSRMLSVEDDKDACSRWNTCILLPFRSKFRDDTGMCSIASMFSDLHPSLLLFLNRLNCIKFKNVVNDTLLVMRRKALGDGIVRISHGNEIMSWLVVSKKLQGTLVRHDVHTTEIALAFTLQETEKGEYEPYLKQQPVFAFLPLRNYGLKFILQGDFVLPSSREEVDADNAWNQWLLSEFPSLFVSAQESFCSLPCFQSCPGKAVTAFMSFVPLAGEVHGFFCKLPHLILSKLRLNRCMVLEGSSSQWVYPCNTLRGWDEQTKMLFSDGLLHQHLGLGYLSKDIIIPDTLSRALGIHDHGPNVFIDMVSSICRTEGSIESLGMEWLCAWFVNLHLALSRSFQNIPSTTSLEGDLLCALRKLPCIPLSDGSFSSVADGPIWLPHDILGSTTDCKGSMKDFPILYGNLRFVSPLLFSVSCKNKYLIEEMRANDLTDILLKIGVRKLSGHEIIKNHILASLPNGTDAKKVDKMMMIEYVMKVEKNISQVDSLIAGRILQGGVSGTSCTVYDWESPELANILSSFSSKNCRENCIYLMEVLDSFWDDHYSAKAWCLTSGTSCDGNRTVESSFMKCIRSFKWIASTVDYDLHNATDLFYDCESVRSLLGGVAPYAVPQVSSGSLRNVIGFKTNVSHSDALMTLNLWMTSQVPFSASVDQMSKFYTFVSEGAADAKIDIKREFTSCSSIFTPLIRARSSEVVHGKFLSPKDLYWHDPTGCSETTEEFVLVKNRMFPRRMLCSTYPNLCEFFTEACGVPKVPTTADYVEMLLRLSKVALPSQVAHQLNCWLYAFKI</sequence>
<evidence type="ECO:0000313" key="3">
    <source>
        <dbReference type="EnsemblPlants" id="AET5Gv21048600.6"/>
    </source>
</evidence>
<feature type="region of interest" description="Disordered" evidence="1">
    <location>
        <begin position="404"/>
        <end position="428"/>
    </location>
</feature>
<keyword evidence="4" id="KW-1185">Reference proteome</keyword>
<dbReference type="Proteomes" id="UP000015105">
    <property type="component" value="Chromosome 5D"/>
</dbReference>
<feature type="region of interest" description="Disordered" evidence="1">
    <location>
        <begin position="18"/>
        <end position="97"/>
    </location>
</feature>
<dbReference type="GO" id="GO:0010305">
    <property type="term" value="P:leaf vascular tissue pattern formation"/>
    <property type="evidence" value="ECO:0007669"/>
    <property type="project" value="TreeGrafter"/>
</dbReference>
<dbReference type="Pfam" id="PF25794">
    <property type="entry name" value="SACS"/>
    <property type="match status" value="1"/>
</dbReference>
<feature type="compositionally biased region" description="Basic and acidic residues" evidence="1">
    <location>
        <begin position="404"/>
        <end position="414"/>
    </location>
</feature>
<dbReference type="EnsemblPlants" id="AET5Gv21048600.6">
    <property type="protein sequence ID" value="AET5Gv21048600.6"/>
    <property type="gene ID" value="AET5Gv21048600"/>
</dbReference>
<dbReference type="PANTHER" id="PTHR32387">
    <property type="entry name" value="WU:FJ29H11"/>
    <property type="match status" value="1"/>
</dbReference>
<dbReference type="Gene3D" id="3.30.565.10">
    <property type="entry name" value="Histidine kinase-like ATPase, C-terminal domain"/>
    <property type="match status" value="1"/>
</dbReference>
<dbReference type="GO" id="GO:0005634">
    <property type="term" value="C:nucleus"/>
    <property type="evidence" value="ECO:0007669"/>
    <property type="project" value="TreeGrafter"/>
</dbReference>
<accession>A0A453M517</accession>
<dbReference type="NCBIfam" id="NF047352">
    <property type="entry name" value="P_loop_sacsin"/>
    <property type="match status" value="1"/>
</dbReference>
<evidence type="ECO:0000259" key="2">
    <source>
        <dbReference type="Pfam" id="PF25794"/>
    </source>
</evidence>
<feature type="domain" description="Sacsin/Nov" evidence="2">
    <location>
        <begin position="1041"/>
        <end position="1139"/>
    </location>
</feature>
<evidence type="ECO:0000256" key="1">
    <source>
        <dbReference type="SAM" id="MobiDB-lite"/>
    </source>
</evidence>
<dbReference type="SUPFAM" id="SSF81995">
    <property type="entry name" value="beta-sandwich domain of Sec23/24"/>
    <property type="match status" value="1"/>
</dbReference>
<evidence type="ECO:0000313" key="4">
    <source>
        <dbReference type="Proteomes" id="UP000015105"/>
    </source>
</evidence>
<reference evidence="3" key="4">
    <citation type="submission" date="2019-03" db="UniProtKB">
        <authorList>
            <consortium name="EnsemblPlants"/>
        </authorList>
    </citation>
    <scope>IDENTIFICATION</scope>
</reference>
<dbReference type="InterPro" id="IPR058210">
    <property type="entry name" value="SACS/Nov_dom"/>
</dbReference>
<dbReference type="Gramene" id="AET5Gv21048600.6">
    <property type="protein sequence ID" value="AET5Gv21048600.6"/>
    <property type="gene ID" value="AET5Gv21048600"/>
</dbReference>
<dbReference type="InterPro" id="IPR036890">
    <property type="entry name" value="HATPase_C_sf"/>
</dbReference>
<feature type="region of interest" description="Disordered" evidence="1">
    <location>
        <begin position="328"/>
        <end position="352"/>
    </location>
</feature>
<reference evidence="3" key="5">
    <citation type="journal article" date="2021" name="G3 (Bethesda)">
        <title>Aegilops tauschii genome assembly Aet v5.0 features greater sequence contiguity and improved annotation.</title>
        <authorList>
            <person name="Wang L."/>
            <person name="Zhu T."/>
            <person name="Rodriguez J.C."/>
            <person name="Deal K.R."/>
            <person name="Dubcovsky J."/>
            <person name="McGuire P.E."/>
            <person name="Lux T."/>
            <person name="Spannagl M."/>
            <person name="Mayer K.F.X."/>
            <person name="Baldrich P."/>
            <person name="Meyers B.C."/>
            <person name="Huo N."/>
            <person name="Gu Y.Q."/>
            <person name="Zhou H."/>
            <person name="Devos K.M."/>
            <person name="Bennetzen J.L."/>
            <person name="Unver T."/>
            <person name="Budak H."/>
            <person name="Gulick P.J."/>
            <person name="Galiba G."/>
            <person name="Kalapos B."/>
            <person name="Nelson D.R."/>
            <person name="Li P."/>
            <person name="You F.M."/>
            <person name="Luo M.C."/>
            <person name="Dvorak J."/>
        </authorList>
    </citation>
    <scope>NUCLEOTIDE SEQUENCE [LARGE SCALE GENOMIC DNA]</scope>
    <source>
        <strain evidence="3">cv. AL8/78</strain>
    </source>
</reference>
<dbReference type="GO" id="GO:0009793">
    <property type="term" value="P:embryo development ending in seed dormancy"/>
    <property type="evidence" value="ECO:0007669"/>
    <property type="project" value="TreeGrafter"/>
</dbReference>
<organism evidence="3 4">
    <name type="scientific">Aegilops tauschii subsp. strangulata</name>
    <name type="common">Goatgrass</name>
    <dbReference type="NCBI Taxonomy" id="200361"/>
    <lineage>
        <taxon>Eukaryota</taxon>
        <taxon>Viridiplantae</taxon>
        <taxon>Streptophyta</taxon>
        <taxon>Embryophyta</taxon>
        <taxon>Tracheophyta</taxon>
        <taxon>Spermatophyta</taxon>
        <taxon>Magnoliopsida</taxon>
        <taxon>Liliopsida</taxon>
        <taxon>Poales</taxon>
        <taxon>Poaceae</taxon>
        <taxon>BOP clade</taxon>
        <taxon>Pooideae</taxon>
        <taxon>Triticodae</taxon>
        <taxon>Triticeae</taxon>
        <taxon>Triticinae</taxon>
        <taxon>Aegilops</taxon>
    </lineage>
</organism>
<feature type="compositionally biased region" description="Low complexity" evidence="1">
    <location>
        <begin position="18"/>
        <end position="35"/>
    </location>
</feature>
<dbReference type="PANTHER" id="PTHR32387:SF0">
    <property type="entry name" value="PROTEIN NO VEIN"/>
    <property type="match status" value="1"/>
</dbReference>
<reference evidence="3" key="3">
    <citation type="journal article" date="2017" name="Nature">
        <title>Genome sequence of the progenitor of the wheat D genome Aegilops tauschii.</title>
        <authorList>
            <person name="Luo M.C."/>
            <person name="Gu Y.Q."/>
            <person name="Puiu D."/>
            <person name="Wang H."/>
            <person name="Twardziok S.O."/>
            <person name="Deal K.R."/>
            <person name="Huo N."/>
            <person name="Zhu T."/>
            <person name="Wang L."/>
            <person name="Wang Y."/>
            <person name="McGuire P.E."/>
            <person name="Liu S."/>
            <person name="Long H."/>
            <person name="Ramasamy R.K."/>
            <person name="Rodriguez J.C."/>
            <person name="Van S.L."/>
            <person name="Yuan L."/>
            <person name="Wang Z."/>
            <person name="Xia Z."/>
            <person name="Xiao L."/>
            <person name="Anderson O.D."/>
            <person name="Ouyang S."/>
            <person name="Liang Y."/>
            <person name="Zimin A.V."/>
            <person name="Pertea G."/>
            <person name="Qi P."/>
            <person name="Bennetzen J.L."/>
            <person name="Dai X."/>
            <person name="Dawson M.W."/>
            <person name="Muller H.G."/>
            <person name="Kugler K."/>
            <person name="Rivarola-Duarte L."/>
            <person name="Spannagl M."/>
            <person name="Mayer K.F.X."/>
            <person name="Lu F.H."/>
            <person name="Bevan M.W."/>
            <person name="Leroy P."/>
            <person name="Li P."/>
            <person name="You F.M."/>
            <person name="Sun Q."/>
            <person name="Liu Z."/>
            <person name="Lyons E."/>
            <person name="Wicker T."/>
            <person name="Salzberg S.L."/>
            <person name="Devos K.M."/>
            <person name="Dvorak J."/>
        </authorList>
    </citation>
    <scope>NUCLEOTIDE SEQUENCE [LARGE SCALE GENOMIC DNA]</scope>
    <source>
        <strain evidence="3">cv. AL8/78</strain>
    </source>
</reference>
<reference evidence="4" key="2">
    <citation type="journal article" date="2017" name="Nat. Plants">
        <title>The Aegilops tauschii genome reveals multiple impacts of transposons.</title>
        <authorList>
            <person name="Zhao G."/>
            <person name="Zou C."/>
            <person name="Li K."/>
            <person name="Wang K."/>
            <person name="Li T."/>
            <person name="Gao L."/>
            <person name="Zhang X."/>
            <person name="Wang H."/>
            <person name="Yang Z."/>
            <person name="Liu X."/>
            <person name="Jiang W."/>
            <person name="Mao L."/>
            <person name="Kong X."/>
            <person name="Jiao Y."/>
            <person name="Jia J."/>
        </authorList>
    </citation>
    <scope>NUCLEOTIDE SEQUENCE [LARGE SCALE GENOMIC DNA]</scope>
    <source>
        <strain evidence="4">cv. AL8/78</strain>
    </source>
</reference>
<dbReference type="GO" id="GO:0048364">
    <property type="term" value="P:root development"/>
    <property type="evidence" value="ECO:0007669"/>
    <property type="project" value="TreeGrafter"/>
</dbReference>
<feature type="compositionally biased region" description="Polar residues" evidence="1">
    <location>
        <begin position="43"/>
        <end position="52"/>
    </location>
</feature>
<dbReference type="FunFam" id="3.30.565.10:FF:000105">
    <property type="entry name" value="Histidine kinase-DNA gyrase B-and HSP90-like ATPase family protein"/>
    <property type="match status" value="1"/>
</dbReference>
<proteinExistence type="predicted"/>
<protein>
    <recommendedName>
        <fullName evidence="2">Sacsin/Nov domain-containing protein</fullName>
    </recommendedName>
</protein>
<reference evidence="4" key="1">
    <citation type="journal article" date="2014" name="Science">
        <title>Ancient hybridizations among the ancestral genomes of bread wheat.</title>
        <authorList>
            <consortium name="International Wheat Genome Sequencing Consortium,"/>
            <person name="Marcussen T."/>
            <person name="Sandve S.R."/>
            <person name="Heier L."/>
            <person name="Spannagl M."/>
            <person name="Pfeifer M."/>
            <person name="Jakobsen K.S."/>
            <person name="Wulff B.B."/>
            <person name="Steuernagel B."/>
            <person name="Mayer K.F."/>
            <person name="Olsen O.A."/>
        </authorList>
    </citation>
    <scope>NUCLEOTIDE SEQUENCE [LARGE SCALE GENOMIC DNA]</scope>
    <source>
        <strain evidence="4">cv. AL8/78</strain>
    </source>
</reference>
<dbReference type="SUPFAM" id="SSF55874">
    <property type="entry name" value="ATPase domain of HSP90 chaperone/DNA topoisomerase II/histidine kinase"/>
    <property type="match status" value="1"/>
</dbReference>
<dbReference type="InterPro" id="IPR052957">
    <property type="entry name" value="Auxin_embryo_med"/>
</dbReference>